<dbReference type="InterPro" id="IPR050121">
    <property type="entry name" value="Cytochrome_P450_monoxygenase"/>
</dbReference>
<dbReference type="AlphaFoldDB" id="A0AAU7AQE5"/>
<sequence>MRELPSASIVDSVQFNQAVIVPNAVQGLFRRRPAAVGVATRLGLDGRAIRLMEGLRSRYGPGPVWIRVMTDQALLCLDVADVARVLDGSPHPFASDPAAKKKGMGVFQPDALTISRGELWANRRAFTEAVLESPAEVHSLVGAFLEVVVEETDAMFDGLGGPGATLDPDAFSAMFRRIVRRVVLGDPAAGDEELSELLAALMSEANGLPSDPSEHYPAYLDRLQSHVDAAEPGSLVSLFGAAPQDVDTRVTGQVTHWLFALQDTLATNALRTLALIATHPEQRAVVLGELEGDEAPYLAACLQEAMRLFPTTPLLSRETVVDVAWHGVSVPAGTQVLIVNGFHHRDRTALDYADRFAPEEWTDGSAGSERAFNHFSQGPQGCPGRNLALLLGTAVLAQTLRAWPGLEVTAGADGLDPAAPLPYSLNPYALRFGPGVVLPAAGVR</sequence>
<dbReference type="Pfam" id="PF00067">
    <property type="entry name" value="p450"/>
    <property type="match status" value="1"/>
</dbReference>
<evidence type="ECO:0000313" key="2">
    <source>
        <dbReference type="EMBL" id="XAY03866.1"/>
    </source>
</evidence>
<dbReference type="GO" id="GO:0020037">
    <property type="term" value="F:heme binding"/>
    <property type="evidence" value="ECO:0007669"/>
    <property type="project" value="InterPro"/>
</dbReference>
<dbReference type="InterPro" id="IPR001128">
    <property type="entry name" value="Cyt_P450"/>
</dbReference>
<dbReference type="SUPFAM" id="SSF48264">
    <property type="entry name" value="Cytochrome P450"/>
    <property type="match status" value="1"/>
</dbReference>
<dbReference type="PANTHER" id="PTHR24305:SF166">
    <property type="entry name" value="CYTOCHROME P450 12A4, MITOCHONDRIAL-RELATED"/>
    <property type="match status" value="1"/>
</dbReference>
<dbReference type="Gene3D" id="1.10.630.10">
    <property type="entry name" value="Cytochrome P450"/>
    <property type="match status" value="1"/>
</dbReference>
<dbReference type="GO" id="GO:0004497">
    <property type="term" value="F:monooxygenase activity"/>
    <property type="evidence" value="ECO:0007669"/>
    <property type="project" value="InterPro"/>
</dbReference>
<dbReference type="GO" id="GO:0005506">
    <property type="term" value="F:iron ion binding"/>
    <property type="evidence" value="ECO:0007669"/>
    <property type="project" value="InterPro"/>
</dbReference>
<name>A0AAU7AQE5_9ACTN</name>
<dbReference type="GO" id="GO:0016705">
    <property type="term" value="F:oxidoreductase activity, acting on paired donors, with incorporation or reduction of molecular oxygen"/>
    <property type="evidence" value="ECO:0007669"/>
    <property type="project" value="InterPro"/>
</dbReference>
<comment type="similarity">
    <text evidence="1">Belongs to the cytochrome P450 family.</text>
</comment>
<protein>
    <recommendedName>
        <fullName evidence="3">Cytochrome P450</fullName>
    </recommendedName>
</protein>
<gene>
    <name evidence="2" type="ORF">DSM112329_00689</name>
</gene>
<dbReference type="KEGG" id="parq:DSM112329_00689"/>
<reference evidence="2" key="1">
    <citation type="submission" date="2022-12" db="EMBL/GenBank/DDBJ databases">
        <title>Paraconexibacter alkalitolerans sp. nov. and Baekduia alba sp. nov., isolated from soil and emended description of the genera Paraconexibacter (Chun et al., 2020) and Baekduia (An et al., 2020).</title>
        <authorList>
            <person name="Vieira S."/>
            <person name="Huber K.J."/>
            <person name="Geppert A."/>
            <person name="Wolf J."/>
            <person name="Neumann-Schaal M."/>
            <person name="Muesken M."/>
            <person name="Overmann J."/>
        </authorList>
    </citation>
    <scope>NUCLEOTIDE SEQUENCE</scope>
    <source>
        <strain evidence="2">AEG42_29</strain>
    </source>
</reference>
<dbReference type="InterPro" id="IPR036396">
    <property type="entry name" value="Cyt_P450_sf"/>
</dbReference>
<organism evidence="2">
    <name type="scientific">Paraconexibacter sp. AEG42_29</name>
    <dbReference type="NCBI Taxonomy" id="2997339"/>
    <lineage>
        <taxon>Bacteria</taxon>
        <taxon>Bacillati</taxon>
        <taxon>Actinomycetota</taxon>
        <taxon>Thermoleophilia</taxon>
        <taxon>Solirubrobacterales</taxon>
        <taxon>Paraconexibacteraceae</taxon>
        <taxon>Paraconexibacter</taxon>
    </lineage>
</organism>
<evidence type="ECO:0008006" key="3">
    <source>
        <dbReference type="Google" id="ProtNLM"/>
    </source>
</evidence>
<dbReference type="RefSeq" id="WP_354700415.1">
    <property type="nucleotide sequence ID" value="NZ_CP114014.1"/>
</dbReference>
<proteinExistence type="inferred from homology"/>
<accession>A0AAU7AQE5</accession>
<dbReference type="PANTHER" id="PTHR24305">
    <property type="entry name" value="CYTOCHROME P450"/>
    <property type="match status" value="1"/>
</dbReference>
<evidence type="ECO:0000256" key="1">
    <source>
        <dbReference type="ARBA" id="ARBA00010617"/>
    </source>
</evidence>
<dbReference type="EMBL" id="CP114014">
    <property type="protein sequence ID" value="XAY03866.1"/>
    <property type="molecule type" value="Genomic_DNA"/>
</dbReference>